<feature type="compositionally biased region" description="Gly residues" evidence="1">
    <location>
        <begin position="89"/>
        <end position="100"/>
    </location>
</feature>
<feature type="compositionally biased region" description="Gly residues" evidence="1">
    <location>
        <begin position="43"/>
        <end position="53"/>
    </location>
</feature>
<keyword evidence="4" id="KW-1185">Reference proteome</keyword>
<protein>
    <submittedName>
        <fullName evidence="3">Uncharacterized protein</fullName>
    </submittedName>
</protein>
<gene>
    <name evidence="3" type="ORF">VQ02_21720</name>
</gene>
<feature type="region of interest" description="Disordered" evidence="1">
    <location>
        <begin position="43"/>
        <end position="100"/>
    </location>
</feature>
<dbReference type="Proteomes" id="UP000035955">
    <property type="component" value="Unassembled WGS sequence"/>
</dbReference>
<accession>A0A0J6V2V4</accession>
<reference evidence="3 4" key="1">
    <citation type="submission" date="2015-03" db="EMBL/GenBank/DDBJ databases">
        <title>Genome sequencing of Methylobacterium variabile DSM 16961.</title>
        <authorList>
            <person name="Chaudhry V."/>
            <person name="Patil P.B."/>
        </authorList>
    </citation>
    <scope>NUCLEOTIDE SEQUENCE [LARGE SCALE GENOMIC DNA]</scope>
    <source>
        <strain evidence="3 4">DSM 16961</strain>
    </source>
</reference>
<name>A0A0J6V2V4_9HYPH</name>
<evidence type="ECO:0000256" key="1">
    <source>
        <dbReference type="SAM" id="MobiDB-lite"/>
    </source>
</evidence>
<keyword evidence="2" id="KW-0732">Signal</keyword>
<dbReference type="PATRIC" id="fig|298794.3.peg.1709"/>
<comment type="caution">
    <text evidence="3">The sequence shown here is derived from an EMBL/GenBank/DDBJ whole genome shotgun (WGS) entry which is preliminary data.</text>
</comment>
<proteinExistence type="predicted"/>
<dbReference type="EMBL" id="LABY01000159">
    <property type="protein sequence ID" value="KMO33171.1"/>
    <property type="molecule type" value="Genomic_DNA"/>
</dbReference>
<evidence type="ECO:0000256" key="2">
    <source>
        <dbReference type="SAM" id="SignalP"/>
    </source>
</evidence>
<dbReference type="OrthoDB" id="9873781at2"/>
<organism evidence="3 4">
    <name type="scientific">Methylobacterium variabile</name>
    <dbReference type="NCBI Taxonomy" id="298794"/>
    <lineage>
        <taxon>Bacteria</taxon>
        <taxon>Pseudomonadati</taxon>
        <taxon>Pseudomonadota</taxon>
        <taxon>Alphaproteobacteria</taxon>
        <taxon>Hyphomicrobiales</taxon>
        <taxon>Methylobacteriaceae</taxon>
        <taxon>Methylobacterium</taxon>
    </lineage>
</organism>
<feature type="chain" id="PRO_5005282554" evidence="2">
    <location>
        <begin position="20"/>
        <end position="100"/>
    </location>
</feature>
<dbReference type="RefSeq" id="WP_048446293.1">
    <property type="nucleotide sequence ID" value="NZ_LABY01000159.1"/>
</dbReference>
<evidence type="ECO:0000313" key="3">
    <source>
        <dbReference type="EMBL" id="KMO33171.1"/>
    </source>
</evidence>
<dbReference type="AlphaFoldDB" id="A0A0J6V2V4"/>
<evidence type="ECO:0000313" key="4">
    <source>
        <dbReference type="Proteomes" id="UP000035955"/>
    </source>
</evidence>
<sequence length="100" mass="9232">MLRYALAALACGVPTLVSAQNVLAPPGAGPVIVAPADPAATGSLGGATNGGPGAVDVVPGRTGASTAVDDSAAGGNAEQQTRPIPQFGRNGGSGAGGGSP</sequence>
<feature type="signal peptide" evidence="2">
    <location>
        <begin position="1"/>
        <end position="19"/>
    </location>
</feature>